<evidence type="ECO:0000313" key="2">
    <source>
        <dbReference type="EMBL" id="QCB28087.1"/>
    </source>
</evidence>
<sequence>MSLQTYLSSLAHGIQLVAQVSGASRQDLMDWGASPAHAQELLDLYAAYFGDTAYTRKQERARRTTHDLQVLIRIERFVRRVKKSLDKWRLREELALLPASRVDSVARERLKALKPPKAPVEGVRIRRGSTHWQMVLTGPSKLIGEMYEGQDGTIETFHKRYFAGQSAPEYAINVVVTIDDLDEILDGTGDETLLRCTNGQVLTGAQLLQSKISERGYAALVHPVLGPIDLGTTERLANGKQRKLACIENPVCAWPGCHCPADMSQVHHIIAAKNGGPTSMANLLMLCPYHNAVNEDDKVRNRGRMIKVNGKSAWCSPYGGPPVNTHPGYRAPLLV</sequence>
<dbReference type="KEGG" id="cee:CENDO_03970"/>
<dbReference type="EMBL" id="CP039247">
    <property type="protein sequence ID" value="QCB28087.1"/>
    <property type="molecule type" value="Genomic_DNA"/>
</dbReference>
<feature type="domain" description="HNH nuclease" evidence="1">
    <location>
        <begin position="241"/>
        <end position="292"/>
    </location>
</feature>
<proteinExistence type="predicted"/>
<dbReference type="Pfam" id="PF01844">
    <property type="entry name" value="HNH"/>
    <property type="match status" value="1"/>
</dbReference>
<dbReference type="SMART" id="SM00507">
    <property type="entry name" value="HNHc"/>
    <property type="match status" value="1"/>
</dbReference>
<dbReference type="Gene3D" id="1.10.30.50">
    <property type="match status" value="1"/>
</dbReference>
<dbReference type="GO" id="GO:0003676">
    <property type="term" value="F:nucleic acid binding"/>
    <property type="evidence" value="ECO:0007669"/>
    <property type="project" value="InterPro"/>
</dbReference>
<dbReference type="InterPro" id="IPR003615">
    <property type="entry name" value="HNH_nuc"/>
</dbReference>
<name>A0A4P7QH95_9CORY</name>
<protein>
    <recommendedName>
        <fullName evidence="1">HNH nuclease domain-containing protein</fullName>
    </recommendedName>
</protein>
<dbReference type="AlphaFoldDB" id="A0A4P7QH95"/>
<dbReference type="InterPro" id="IPR002711">
    <property type="entry name" value="HNH"/>
</dbReference>
<dbReference type="Proteomes" id="UP000296352">
    <property type="component" value="Chromosome"/>
</dbReference>
<dbReference type="GO" id="GO:0004519">
    <property type="term" value="F:endonuclease activity"/>
    <property type="evidence" value="ECO:0007669"/>
    <property type="project" value="InterPro"/>
</dbReference>
<dbReference type="CDD" id="cd00085">
    <property type="entry name" value="HNHc"/>
    <property type="match status" value="1"/>
</dbReference>
<keyword evidence="3" id="KW-1185">Reference proteome</keyword>
<dbReference type="RefSeq" id="WP_136140875.1">
    <property type="nucleotide sequence ID" value="NZ_CP039247.1"/>
</dbReference>
<gene>
    <name evidence="2" type="ORF">CENDO_03970</name>
</gene>
<dbReference type="OrthoDB" id="4412276at2"/>
<reference evidence="2 3" key="1">
    <citation type="submission" date="2019-04" db="EMBL/GenBank/DDBJ databases">
        <title>Corynebacterium endometrii sp. nov., isolated from the uterus of a cow with endometritis.</title>
        <authorList>
            <person name="Ballas P."/>
            <person name="Ruckert C."/>
            <person name="Wagener K."/>
            <person name="Drillich M."/>
            <person name="Kaempfer P."/>
            <person name="Busse H.-J."/>
            <person name="Ehling-Schulz M."/>
        </authorList>
    </citation>
    <scope>NUCLEOTIDE SEQUENCE [LARGE SCALE GENOMIC DNA]</scope>
    <source>
        <strain evidence="2 3">LMM-1653</strain>
    </source>
</reference>
<accession>A0A4P7QH95</accession>
<organism evidence="2 3">
    <name type="scientific">Corynebacterium endometrii</name>
    <dbReference type="NCBI Taxonomy" id="2488819"/>
    <lineage>
        <taxon>Bacteria</taxon>
        <taxon>Bacillati</taxon>
        <taxon>Actinomycetota</taxon>
        <taxon>Actinomycetes</taxon>
        <taxon>Mycobacteriales</taxon>
        <taxon>Corynebacteriaceae</taxon>
        <taxon>Corynebacterium</taxon>
    </lineage>
</organism>
<evidence type="ECO:0000259" key="1">
    <source>
        <dbReference type="SMART" id="SM00507"/>
    </source>
</evidence>
<evidence type="ECO:0000313" key="3">
    <source>
        <dbReference type="Proteomes" id="UP000296352"/>
    </source>
</evidence>
<dbReference type="GO" id="GO:0008270">
    <property type="term" value="F:zinc ion binding"/>
    <property type="evidence" value="ECO:0007669"/>
    <property type="project" value="InterPro"/>
</dbReference>